<keyword evidence="2" id="KW-0614">Plasmid</keyword>
<evidence type="ECO:0000256" key="1">
    <source>
        <dbReference type="SAM" id="MobiDB-lite"/>
    </source>
</evidence>
<proteinExistence type="predicted"/>
<sequence length="278" mass="31705">MRDNMHFNDQGKTTDDGLPLEPIQPTNNSSGEVPGDYPNDTVPHDAARDVDDEPNTPNQDEPASTPEPEMPEWFMKDKYKSIEEQAKSAFELQKKMGKYWGSPQNDYSVEGIDGIEASDPLIAALTPSLKEMGVSQEGFKHLVSQYMEANKQMMKTLEEELKKTLTTTDAHTYQAIDKWMNENLTPEEANMIKNNWLMSADDFKLFNNLRLMAAPSTNVPSNVQNTVKFESSQEVENDKIKYKKELKAGTRVQDKNYENELAARYRDAVARELRSKQR</sequence>
<accession>A0A140AYN2</accession>
<reference evidence="2" key="1">
    <citation type="journal article" date="2016" name="Cell. Microbiol.">
        <title>Active and Adaptive Legionella CRISPR-Cas reveals a recurrent challenge to the pathogen.</title>
        <authorList>
            <person name="Rao C."/>
            <person name="Guyard C."/>
            <person name="Pelaz C."/>
            <person name="Wasserscheid J."/>
            <person name="Bondy-Denomy J."/>
            <person name="Dewar K."/>
            <person name="Ensminger A.W."/>
        </authorList>
    </citation>
    <scope>NUCLEOTIDE SEQUENCE</scope>
    <source>
        <strain evidence="2">Murcia-2001 4983</strain>
        <plasmid evidence="2">Mobile Element-1</plasmid>
    </source>
</reference>
<evidence type="ECO:0000313" key="2">
    <source>
        <dbReference type="EMBL" id="ALK43929.1"/>
    </source>
</evidence>
<dbReference type="EMBL" id="KT271770">
    <property type="protein sequence ID" value="ALK43929.1"/>
    <property type="molecule type" value="Genomic_DNA"/>
</dbReference>
<organism evidence="2">
    <name type="scientific">Legionella pneumophila</name>
    <dbReference type="NCBI Taxonomy" id="446"/>
    <lineage>
        <taxon>Bacteria</taxon>
        <taxon>Pseudomonadati</taxon>
        <taxon>Pseudomonadota</taxon>
        <taxon>Gammaproteobacteria</taxon>
        <taxon>Legionellales</taxon>
        <taxon>Legionellaceae</taxon>
        <taxon>Legionella</taxon>
    </lineage>
</organism>
<evidence type="ECO:0008006" key="3">
    <source>
        <dbReference type="Google" id="ProtNLM"/>
    </source>
</evidence>
<dbReference type="AlphaFoldDB" id="A0A140AYN2"/>
<feature type="region of interest" description="Disordered" evidence="1">
    <location>
        <begin position="1"/>
        <end position="71"/>
    </location>
</feature>
<geneLocation type="plasmid" evidence="2">
    <name>Mobile Element-1</name>
</geneLocation>
<name>A0A140AYN2_LEGPN</name>
<protein>
    <recommendedName>
        <fullName evidence="3">Scaffolding protein</fullName>
    </recommendedName>
</protein>